<feature type="transmembrane region" description="Helical" evidence="8">
    <location>
        <begin position="358"/>
        <end position="378"/>
    </location>
</feature>
<protein>
    <recommendedName>
        <fullName evidence="8">Magnesium transport protein CorA</fullName>
    </recommendedName>
</protein>
<keyword evidence="10" id="KW-1185">Reference proteome</keyword>
<gene>
    <name evidence="8 9" type="primary">corA</name>
    <name evidence="9" type="ORF">GCM10007047_23310</name>
</gene>
<dbReference type="FunFam" id="1.20.58.340:FF:000012">
    <property type="entry name" value="Magnesium transport protein CorA"/>
    <property type="match status" value="1"/>
</dbReference>
<keyword evidence="7 8" id="KW-0472">Membrane</keyword>
<sequence>MKKQVHDAVEGVGKSVSKVGKGVGKAVHASTDAVTHVMTDAAGAIGRGVKSLGSTVLGLVEAPIAPFLERSTPGSSPGIEHYLERQSTVEIPVTISCIDYGPELHAVTQIDDLEAFLAMPRPEGAHVRWLNVEGLNPQTVDRLRKHYNFHTLAAEDVIQPLQRPKCEAYEGYLFMVIRMIQISGGHMRNEQVSIFCFGDTLLTIQEMPGDVFDPVRKRIEIKGARFFQNKADYLLYALMDSVVDHLFPLLEGYGSVLEDMEEEIASNPKPAAQRRLFAIKRDLSQLRRTLWPIREVVDSIYRDESGCMTDPVKTFIRDVYDHTMQVIDIVETYRETASSLNDLYQSAVGNKMNEIMKVLTIMASFFIPITFVAGVYGMNFEHIPELNWQYSYYVFWGVCLSATTCLAIFFWRKGWIGGND</sequence>
<comment type="function">
    <text evidence="8">Mediates influx of magnesium ions.</text>
</comment>
<feature type="transmembrane region" description="Helical" evidence="8">
    <location>
        <begin position="390"/>
        <end position="411"/>
    </location>
</feature>
<evidence type="ECO:0000313" key="9">
    <source>
        <dbReference type="EMBL" id="GHC05696.1"/>
    </source>
</evidence>
<evidence type="ECO:0000256" key="4">
    <source>
        <dbReference type="ARBA" id="ARBA00022475"/>
    </source>
</evidence>
<evidence type="ECO:0000256" key="2">
    <source>
        <dbReference type="ARBA" id="ARBA00009765"/>
    </source>
</evidence>
<dbReference type="GO" id="GO:0015095">
    <property type="term" value="F:magnesium ion transmembrane transporter activity"/>
    <property type="evidence" value="ECO:0007669"/>
    <property type="project" value="UniProtKB-UniRule"/>
</dbReference>
<comment type="similarity">
    <text evidence="2 8">Belongs to the CorA metal ion transporter (MIT) (TC 1.A.35) family.</text>
</comment>
<dbReference type="RefSeq" id="WP_189515335.1">
    <property type="nucleotide sequence ID" value="NZ_BMXG01000014.1"/>
</dbReference>
<dbReference type="SUPFAM" id="SSF144083">
    <property type="entry name" value="Magnesium transport protein CorA, transmembrane region"/>
    <property type="match status" value="1"/>
</dbReference>
<dbReference type="GO" id="GO:0005886">
    <property type="term" value="C:plasma membrane"/>
    <property type="evidence" value="ECO:0007669"/>
    <property type="project" value="UniProtKB-SubCell"/>
</dbReference>
<evidence type="ECO:0000256" key="8">
    <source>
        <dbReference type="RuleBase" id="RU362010"/>
    </source>
</evidence>
<evidence type="ECO:0000256" key="7">
    <source>
        <dbReference type="ARBA" id="ARBA00023136"/>
    </source>
</evidence>
<dbReference type="Gene3D" id="3.30.460.20">
    <property type="entry name" value="CorA soluble domain-like"/>
    <property type="match status" value="1"/>
</dbReference>
<keyword evidence="3 8" id="KW-0813">Transport</keyword>
<dbReference type="GO" id="GO:0050897">
    <property type="term" value="F:cobalt ion binding"/>
    <property type="evidence" value="ECO:0007669"/>
    <property type="project" value="TreeGrafter"/>
</dbReference>
<reference evidence="9" key="2">
    <citation type="submission" date="2020-09" db="EMBL/GenBank/DDBJ databases">
        <authorList>
            <person name="Sun Q."/>
            <person name="Kim S."/>
        </authorList>
    </citation>
    <scope>NUCLEOTIDE SEQUENCE</scope>
    <source>
        <strain evidence="9">KCTC 12870</strain>
    </source>
</reference>
<dbReference type="InterPro" id="IPR045863">
    <property type="entry name" value="CorA_TM1_TM2"/>
</dbReference>
<keyword evidence="6 8" id="KW-1133">Transmembrane helix</keyword>
<keyword evidence="8" id="KW-0406">Ion transport</keyword>
<reference evidence="9" key="1">
    <citation type="journal article" date="2014" name="Int. J. Syst. Evol. Microbiol.">
        <title>Complete genome sequence of Corynebacterium casei LMG S-19264T (=DSM 44701T), isolated from a smear-ripened cheese.</title>
        <authorList>
            <consortium name="US DOE Joint Genome Institute (JGI-PGF)"/>
            <person name="Walter F."/>
            <person name="Albersmeier A."/>
            <person name="Kalinowski J."/>
            <person name="Ruckert C."/>
        </authorList>
    </citation>
    <scope>NUCLEOTIDE SEQUENCE</scope>
    <source>
        <strain evidence="9">KCTC 12870</strain>
    </source>
</reference>
<dbReference type="AlphaFoldDB" id="A0A8J3DI97"/>
<keyword evidence="5 8" id="KW-0812">Transmembrane</keyword>
<dbReference type="GO" id="GO:0000287">
    <property type="term" value="F:magnesium ion binding"/>
    <property type="evidence" value="ECO:0007669"/>
    <property type="project" value="TreeGrafter"/>
</dbReference>
<keyword evidence="8" id="KW-0460">Magnesium</keyword>
<evidence type="ECO:0000256" key="5">
    <source>
        <dbReference type="ARBA" id="ARBA00022692"/>
    </source>
</evidence>
<evidence type="ECO:0000313" key="10">
    <source>
        <dbReference type="Proteomes" id="UP000642829"/>
    </source>
</evidence>
<evidence type="ECO:0000256" key="3">
    <source>
        <dbReference type="ARBA" id="ARBA00022448"/>
    </source>
</evidence>
<comment type="caution">
    <text evidence="9">The sequence shown here is derived from an EMBL/GenBank/DDBJ whole genome shotgun (WGS) entry which is preliminary data.</text>
</comment>
<proteinExistence type="inferred from homology"/>
<comment type="subcellular location">
    <subcellularLocation>
        <location evidence="1">Cell membrane</location>
        <topology evidence="1">Multi-pass membrane protein</topology>
    </subcellularLocation>
    <subcellularLocation>
        <location evidence="8">Membrane</location>
        <topology evidence="8">Multi-pass membrane protein</topology>
    </subcellularLocation>
</comment>
<dbReference type="SUPFAM" id="SSF143865">
    <property type="entry name" value="CorA soluble domain-like"/>
    <property type="match status" value="1"/>
</dbReference>
<accession>A0A8J3DI97</accession>
<dbReference type="NCBIfam" id="TIGR00383">
    <property type="entry name" value="corA"/>
    <property type="match status" value="1"/>
</dbReference>
<dbReference type="PANTHER" id="PTHR46494:SF1">
    <property type="entry name" value="CORA FAMILY METAL ION TRANSPORTER (EUROFUNG)"/>
    <property type="match status" value="1"/>
</dbReference>
<dbReference type="Pfam" id="PF01544">
    <property type="entry name" value="CorA"/>
    <property type="match status" value="1"/>
</dbReference>
<keyword evidence="4 8" id="KW-1003">Cell membrane</keyword>
<dbReference type="PANTHER" id="PTHR46494">
    <property type="entry name" value="CORA FAMILY METAL ION TRANSPORTER (EUROFUNG)"/>
    <property type="match status" value="1"/>
</dbReference>
<dbReference type="Gene3D" id="1.20.58.340">
    <property type="entry name" value="Magnesium transport protein CorA, transmembrane region"/>
    <property type="match status" value="2"/>
</dbReference>
<evidence type="ECO:0000256" key="1">
    <source>
        <dbReference type="ARBA" id="ARBA00004651"/>
    </source>
</evidence>
<dbReference type="InterPro" id="IPR002523">
    <property type="entry name" value="MgTranspt_CorA/ZnTranspt_ZntB"/>
</dbReference>
<dbReference type="InterPro" id="IPR004488">
    <property type="entry name" value="Mg/Co-transport_prot_CorA"/>
</dbReference>
<dbReference type="CDD" id="cd12828">
    <property type="entry name" value="TmCorA-like_1"/>
    <property type="match status" value="1"/>
</dbReference>
<evidence type="ECO:0000256" key="6">
    <source>
        <dbReference type="ARBA" id="ARBA00022989"/>
    </source>
</evidence>
<name>A0A8J3DI97_9BACT</name>
<dbReference type="InterPro" id="IPR045861">
    <property type="entry name" value="CorA_cytoplasmic_dom"/>
</dbReference>
<organism evidence="9 10">
    <name type="scientific">Cerasicoccus arenae</name>
    <dbReference type="NCBI Taxonomy" id="424488"/>
    <lineage>
        <taxon>Bacteria</taxon>
        <taxon>Pseudomonadati</taxon>
        <taxon>Verrucomicrobiota</taxon>
        <taxon>Opitutia</taxon>
        <taxon>Puniceicoccales</taxon>
        <taxon>Cerasicoccaceae</taxon>
        <taxon>Cerasicoccus</taxon>
    </lineage>
</organism>
<dbReference type="Proteomes" id="UP000642829">
    <property type="component" value="Unassembled WGS sequence"/>
</dbReference>
<dbReference type="EMBL" id="BMXG01000014">
    <property type="protein sequence ID" value="GHC05696.1"/>
    <property type="molecule type" value="Genomic_DNA"/>
</dbReference>
<dbReference type="GO" id="GO:0015087">
    <property type="term" value="F:cobalt ion transmembrane transporter activity"/>
    <property type="evidence" value="ECO:0007669"/>
    <property type="project" value="UniProtKB-UniRule"/>
</dbReference>